<accession>A0A2J6NPT5</accession>
<dbReference type="InterPro" id="IPR008920">
    <property type="entry name" value="TF_FadR/GntR_C"/>
</dbReference>
<sequence>MTRKDEAYNYIKNEIILNHLHPNEVISENQITERLNMSRTPVREAIKELVADGLVMFRGRENVVTPLTAADVQEVYELRSLLETYALKKTINIIPIVALDKLEDEFEQAYQANDWDAYLDVDTRFHALITHLSGYPRLKQFLNILKAQTARTRHVSSYNPHRMSRSIEEHKEIIKWIRLRNLDEAEKALAYHLQRVYDSVGAYLNYIN</sequence>
<evidence type="ECO:0000256" key="3">
    <source>
        <dbReference type="ARBA" id="ARBA00023163"/>
    </source>
</evidence>
<dbReference type="Proteomes" id="UP000239920">
    <property type="component" value="Unassembled WGS sequence"/>
</dbReference>
<keyword evidence="2" id="KW-0238">DNA-binding</keyword>
<dbReference type="GO" id="GO:0003700">
    <property type="term" value="F:DNA-binding transcription factor activity"/>
    <property type="evidence" value="ECO:0007669"/>
    <property type="project" value="InterPro"/>
</dbReference>
<dbReference type="SMART" id="SM00345">
    <property type="entry name" value="HTH_GNTR"/>
    <property type="match status" value="1"/>
</dbReference>
<reference evidence="5 6" key="1">
    <citation type="submission" date="2017-09" db="EMBL/GenBank/DDBJ databases">
        <title>Bacterial strain isolated from the female urinary microbiota.</title>
        <authorList>
            <person name="Thomas-White K."/>
            <person name="Kumar N."/>
            <person name="Forster S."/>
            <person name="Putonti C."/>
            <person name="Lawley T."/>
            <person name="Wolfe A.J."/>
        </authorList>
    </citation>
    <scope>NUCLEOTIDE SEQUENCE [LARGE SCALE GENOMIC DNA]</scope>
    <source>
        <strain evidence="5 6">UMB0683</strain>
    </source>
</reference>
<keyword evidence="3" id="KW-0804">Transcription</keyword>
<comment type="caution">
    <text evidence="5">The sequence shown here is derived from an EMBL/GenBank/DDBJ whole genome shotgun (WGS) entry which is preliminary data.</text>
</comment>
<dbReference type="Gene3D" id="1.10.10.10">
    <property type="entry name" value="Winged helix-like DNA-binding domain superfamily/Winged helix DNA-binding domain"/>
    <property type="match status" value="1"/>
</dbReference>
<evidence type="ECO:0000259" key="4">
    <source>
        <dbReference type="PROSITE" id="PS50949"/>
    </source>
</evidence>
<dbReference type="PANTHER" id="PTHR43537">
    <property type="entry name" value="TRANSCRIPTIONAL REGULATOR, GNTR FAMILY"/>
    <property type="match status" value="1"/>
</dbReference>
<protein>
    <submittedName>
        <fullName evidence="5">GntR family transcriptional regulator</fullName>
    </submittedName>
</protein>
<dbReference type="InterPro" id="IPR000524">
    <property type="entry name" value="Tscrpt_reg_HTH_GntR"/>
</dbReference>
<dbReference type="PROSITE" id="PS50949">
    <property type="entry name" value="HTH_GNTR"/>
    <property type="match status" value="1"/>
</dbReference>
<evidence type="ECO:0000313" key="5">
    <source>
        <dbReference type="EMBL" id="PMB83266.1"/>
    </source>
</evidence>
<dbReference type="Gene3D" id="1.20.120.530">
    <property type="entry name" value="GntR ligand-binding domain-like"/>
    <property type="match status" value="1"/>
</dbReference>
<dbReference type="Pfam" id="PF00392">
    <property type="entry name" value="GntR"/>
    <property type="match status" value="1"/>
</dbReference>
<dbReference type="SMART" id="SM00895">
    <property type="entry name" value="FCD"/>
    <property type="match status" value="1"/>
</dbReference>
<dbReference type="EMBL" id="PNFV01000001">
    <property type="protein sequence ID" value="PMB83266.1"/>
    <property type="molecule type" value="Genomic_DNA"/>
</dbReference>
<evidence type="ECO:0000256" key="1">
    <source>
        <dbReference type="ARBA" id="ARBA00023015"/>
    </source>
</evidence>
<dbReference type="SUPFAM" id="SSF46785">
    <property type="entry name" value="Winged helix' DNA-binding domain"/>
    <property type="match status" value="1"/>
</dbReference>
<dbReference type="InterPro" id="IPR036388">
    <property type="entry name" value="WH-like_DNA-bd_sf"/>
</dbReference>
<evidence type="ECO:0000313" key="6">
    <source>
        <dbReference type="Proteomes" id="UP000239920"/>
    </source>
</evidence>
<dbReference type="SUPFAM" id="SSF48008">
    <property type="entry name" value="GntR ligand-binding domain-like"/>
    <property type="match status" value="1"/>
</dbReference>
<keyword evidence="1" id="KW-0805">Transcription regulation</keyword>
<dbReference type="GO" id="GO:0003677">
    <property type="term" value="F:DNA binding"/>
    <property type="evidence" value="ECO:0007669"/>
    <property type="project" value="UniProtKB-KW"/>
</dbReference>
<dbReference type="PRINTS" id="PR00035">
    <property type="entry name" value="HTHGNTR"/>
</dbReference>
<dbReference type="InterPro" id="IPR036390">
    <property type="entry name" value="WH_DNA-bd_sf"/>
</dbReference>
<feature type="domain" description="HTH gntR-type" evidence="4">
    <location>
        <begin position="1"/>
        <end position="67"/>
    </location>
</feature>
<gene>
    <name evidence="5" type="ORF">CK797_00235</name>
</gene>
<dbReference type="CDD" id="cd07377">
    <property type="entry name" value="WHTH_GntR"/>
    <property type="match status" value="1"/>
</dbReference>
<evidence type="ECO:0000256" key="2">
    <source>
        <dbReference type="ARBA" id="ARBA00023125"/>
    </source>
</evidence>
<organism evidence="5 6">
    <name type="scientific">Limosilactobacillus pontis</name>
    <dbReference type="NCBI Taxonomy" id="35787"/>
    <lineage>
        <taxon>Bacteria</taxon>
        <taxon>Bacillati</taxon>
        <taxon>Bacillota</taxon>
        <taxon>Bacilli</taxon>
        <taxon>Lactobacillales</taxon>
        <taxon>Lactobacillaceae</taxon>
        <taxon>Limosilactobacillus</taxon>
    </lineage>
</organism>
<name>A0A2J6NPT5_9LACO</name>
<dbReference type="AlphaFoldDB" id="A0A2J6NPT5"/>
<dbReference type="OrthoDB" id="574518at2"/>
<proteinExistence type="predicted"/>
<dbReference type="PANTHER" id="PTHR43537:SF5">
    <property type="entry name" value="UXU OPERON TRANSCRIPTIONAL REGULATOR"/>
    <property type="match status" value="1"/>
</dbReference>
<dbReference type="Pfam" id="PF07729">
    <property type="entry name" value="FCD"/>
    <property type="match status" value="1"/>
</dbReference>
<dbReference type="RefSeq" id="WP_104687826.1">
    <property type="nucleotide sequence ID" value="NZ_JBKTHY010000004.1"/>
</dbReference>
<dbReference type="InterPro" id="IPR011711">
    <property type="entry name" value="GntR_C"/>
</dbReference>